<dbReference type="OrthoDB" id="231497at2"/>
<reference evidence="1 2" key="1">
    <citation type="submission" date="2019-02" db="EMBL/GenBank/DDBJ databases">
        <title>Deep-cultivation of Planctomycetes and their phenomic and genomic characterization uncovers novel biology.</title>
        <authorList>
            <person name="Wiegand S."/>
            <person name="Jogler M."/>
            <person name="Boedeker C."/>
            <person name="Pinto D."/>
            <person name="Vollmers J."/>
            <person name="Rivas-Marin E."/>
            <person name="Kohn T."/>
            <person name="Peeters S.H."/>
            <person name="Heuer A."/>
            <person name="Rast P."/>
            <person name="Oberbeckmann S."/>
            <person name="Bunk B."/>
            <person name="Jeske O."/>
            <person name="Meyerdierks A."/>
            <person name="Storesund J.E."/>
            <person name="Kallscheuer N."/>
            <person name="Luecker S."/>
            <person name="Lage O.M."/>
            <person name="Pohl T."/>
            <person name="Merkel B.J."/>
            <person name="Hornburger P."/>
            <person name="Mueller R.-W."/>
            <person name="Bruemmer F."/>
            <person name="Labrenz M."/>
            <person name="Spormann A.M."/>
            <person name="Op den Camp H."/>
            <person name="Overmann J."/>
            <person name="Amann R."/>
            <person name="Jetten M.S.M."/>
            <person name="Mascher T."/>
            <person name="Medema M.H."/>
            <person name="Devos D.P."/>
            <person name="Kaster A.-K."/>
            <person name="Ovreas L."/>
            <person name="Rohde M."/>
            <person name="Galperin M.Y."/>
            <person name="Jogler C."/>
        </authorList>
    </citation>
    <scope>NUCLEOTIDE SEQUENCE [LARGE SCALE GENOMIC DNA]</scope>
    <source>
        <strain evidence="1 2">Pan161</strain>
    </source>
</reference>
<evidence type="ECO:0000313" key="1">
    <source>
        <dbReference type="EMBL" id="QDT89912.1"/>
    </source>
</evidence>
<evidence type="ECO:0008006" key="3">
    <source>
        <dbReference type="Google" id="ProtNLM"/>
    </source>
</evidence>
<dbReference type="KEGG" id="gax:Pan161_15450"/>
<dbReference type="AlphaFoldDB" id="A0A517VA80"/>
<name>A0A517VA80_9PLAN</name>
<dbReference type="EMBL" id="CP036343">
    <property type="protein sequence ID" value="QDT89912.1"/>
    <property type="molecule type" value="Genomic_DNA"/>
</dbReference>
<dbReference type="Proteomes" id="UP000316855">
    <property type="component" value="Chromosome"/>
</dbReference>
<organism evidence="1 2">
    <name type="scientific">Gimesia algae</name>
    <dbReference type="NCBI Taxonomy" id="2527971"/>
    <lineage>
        <taxon>Bacteria</taxon>
        <taxon>Pseudomonadati</taxon>
        <taxon>Planctomycetota</taxon>
        <taxon>Planctomycetia</taxon>
        <taxon>Planctomycetales</taxon>
        <taxon>Planctomycetaceae</taxon>
        <taxon>Gimesia</taxon>
    </lineage>
</organism>
<accession>A0A517VA80</accession>
<keyword evidence="2" id="KW-1185">Reference proteome</keyword>
<evidence type="ECO:0000313" key="2">
    <source>
        <dbReference type="Proteomes" id="UP000316855"/>
    </source>
</evidence>
<dbReference type="RefSeq" id="WP_145225491.1">
    <property type="nucleotide sequence ID" value="NZ_CP036343.1"/>
</dbReference>
<proteinExistence type="predicted"/>
<sequence length="439" mass="49256">MIRQFNSHPAGSSTRVDFTGWSILSVALVTTFFLTGLSTIGEAAPPLDFESKPINYSHSAPNNAISRLQAAINSGERILPYEDQFGYLRGVLKELDVPQSSQMLTFLKSSLQRPLIAPKNARALYFGDDAYVGYVPDGMLEIIVPDEKLGMVFYTLEQNSEKPRFERQVSRCMTCHSSSRTKNIPGLQVRSMMTDPGGEPVLSAGSYRTDHSSPFEKRWGGWFVSGTHGDAHHLGNFQLPDKKRPQQPIDNVTGVNVIDLSQLTDLSKQLTPHSDLVALMVFEHQIDAHNLMVRTNYAWQIDVYQERENGEDARWKQEADALIDQLLFTTQLHFNQPIQGTSSFADEFSQRELFQGKGSQLRQLDLKTRVFRSPVSYTIGSTFFRALSVPVRSHIVKQIDKRLRAAIDPDDDAGADQRVLLQDLPDLLLEDQTGVKRGG</sequence>
<gene>
    <name evidence="1" type="ORF">Pan161_15450</name>
</gene>
<protein>
    <recommendedName>
        <fullName evidence="3">Cytochrome c domain-containing protein</fullName>
    </recommendedName>
</protein>